<evidence type="ECO:0000313" key="1">
    <source>
        <dbReference type="EMBL" id="KGD66205.1"/>
    </source>
</evidence>
<gene>
    <name evidence="1" type="ORF">Y5S_00677</name>
</gene>
<dbReference type="PATRIC" id="fig|1177154.3.peg.681"/>
<name>A0A095UUK4_9GAMM</name>
<dbReference type="Pfam" id="PF08888">
    <property type="entry name" value="HopJ"/>
    <property type="match status" value="1"/>
</dbReference>
<comment type="caution">
    <text evidence="1">The sequence shown here is derived from an EMBL/GenBank/DDBJ whole genome shotgun (WGS) entry which is preliminary data.</text>
</comment>
<protein>
    <recommendedName>
        <fullName evidence="3">Type III effector</fullName>
    </recommendedName>
</protein>
<reference evidence="1 2" key="1">
    <citation type="submission" date="2012-09" db="EMBL/GenBank/DDBJ databases">
        <title>Genome Sequence of alkane-degrading Bacterium Alcanivorax sp. 19-m-6.</title>
        <authorList>
            <person name="Lai Q."/>
            <person name="Shao Z."/>
        </authorList>
    </citation>
    <scope>NUCLEOTIDE SEQUENCE [LARGE SCALE GENOMIC DNA]</scope>
    <source>
        <strain evidence="1 2">19-m-6</strain>
    </source>
</reference>
<proteinExistence type="predicted"/>
<organism evidence="1 2">
    <name type="scientific">Alcanivorax nanhaiticus</name>
    <dbReference type="NCBI Taxonomy" id="1177154"/>
    <lineage>
        <taxon>Bacteria</taxon>
        <taxon>Pseudomonadati</taxon>
        <taxon>Pseudomonadota</taxon>
        <taxon>Gammaproteobacteria</taxon>
        <taxon>Oceanospirillales</taxon>
        <taxon>Alcanivoracaceae</taxon>
        <taxon>Alcanivorax</taxon>
    </lineage>
</organism>
<dbReference type="OrthoDB" id="9790826at2"/>
<dbReference type="InterPro" id="IPR014984">
    <property type="entry name" value="HopJ"/>
</dbReference>
<sequence length="122" mass="13563">MSSSVETLLFALNLMPEVVAFEQVQAVIEEHYDYTPTRFTNGSGDDMVVNEAGTNEGSCKIFAFAKLHKLTDEQTLACFGHFFRDHVLSNPEGDDHANIRTFMRHSLADVHFDGDALKPKAG</sequence>
<dbReference type="STRING" id="1177154.Y5S_00677"/>
<dbReference type="EMBL" id="ARXV01000002">
    <property type="protein sequence ID" value="KGD66205.1"/>
    <property type="molecule type" value="Genomic_DNA"/>
</dbReference>
<dbReference type="InterPro" id="IPR038604">
    <property type="entry name" value="HopJ_sf"/>
</dbReference>
<dbReference type="Proteomes" id="UP000029444">
    <property type="component" value="Unassembled WGS sequence"/>
</dbReference>
<dbReference type="AlphaFoldDB" id="A0A095UUK4"/>
<accession>A0A095UUK4</accession>
<dbReference type="eggNOG" id="ENOG5032RP0">
    <property type="taxonomic scope" value="Bacteria"/>
</dbReference>
<evidence type="ECO:0000313" key="2">
    <source>
        <dbReference type="Proteomes" id="UP000029444"/>
    </source>
</evidence>
<dbReference type="RefSeq" id="WP_035230414.1">
    <property type="nucleotide sequence ID" value="NZ_ARXV01000002.1"/>
</dbReference>
<evidence type="ECO:0008006" key="3">
    <source>
        <dbReference type="Google" id="ProtNLM"/>
    </source>
</evidence>
<dbReference type="Gene3D" id="3.20.160.10">
    <property type="entry name" value="vpa0580 domain like"/>
    <property type="match status" value="1"/>
</dbReference>
<keyword evidence="2" id="KW-1185">Reference proteome</keyword>